<dbReference type="PANTHER" id="PTHR30417:SF11">
    <property type="entry name" value="N-ACETYLMURAMOYL-L-ALANINE AMIDASE XLYA"/>
    <property type="match status" value="1"/>
</dbReference>
<evidence type="ECO:0000256" key="2">
    <source>
        <dbReference type="ARBA" id="ARBA00007553"/>
    </source>
</evidence>
<dbReference type="InterPro" id="IPR051206">
    <property type="entry name" value="NAMLAA_amidase_2"/>
</dbReference>
<dbReference type="InterPro" id="IPR003646">
    <property type="entry name" value="SH3-like_bac-type"/>
</dbReference>
<comment type="catalytic activity">
    <reaction evidence="1">
        <text>Hydrolyzes the link between N-acetylmuramoyl residues and L-amino acid residues in certain cell-wall glycopeptides.</text>
        <dbReference type="EC" id="3.5.1.28"/>
    </reaction>
</comment>
<dbReference type="Pfam" id="PF08239">
    <property type="entry name" value="SH3_3"/>
    <property type="match status" value="1"/>
</dbReference>
<keyword evidence="5" id="KW-0749">Sporulation</keyword>
<proteinExistence type="inferred from homology"/>
<dbReference type="PROSITE" id="PS51781">
    <property type="entry name" value="SH3B"/>
    <property type="match status" value="1"/>
</dbReference>
<dbReference type="SUPFAM" id="SSF55846">
    <property type="entry name" value="N-acetylmuramoyl-L-alanine amidase-like"/>
    <property type="match status" value="1"/>
</dbReference>
<comment type="similarity">
    <text evidence="2">Belongs to the N-acetylmuramoyl-L-alanine amidase 2 family.</text>
</comment>
<keyword evidence="10" id="KW-1185">Reference proteome</keyword>
<evidence type="ECO:0000256" key="7">
    <source>
        <dbReference type="ARBA" id="ARBA00023316"/>
    </source>
</evidence>
<dbReference type="SMART" id="SM00644">
    <property type="entry name" value="Ami_2"/>
    <property type="match status" value="1"/>
</dbReference>
<evidence type="ECO:0000256" key="6">
    <source>
        <dbReference type="ARBA" id="ARBA00023287"/>
    </source>
</evidence>
<evidence type="ECO:0000313" key="10">
    <source>
        <dbReference type="Proteomes" id="UP001058016"/>
    </source>
</evidence>
<gene>
    <name evidence="9" type="ORF">J0J69_06870</name>
</gene>
<organism evidence="9 10">
    <name type="scientific">Turicibacter bilis</name>
    <dbReference type="NCBI Taxonomy" id="2735723"/>
    <lineage>
        <taxon>Bacteria</taxon>
        <taxon>Bacillati</taxon>
        <taxon>Bacillota</taxon>
        <taxon>Erysipelotrichia</taxon>
        <taxon>Erysipelotrichales</taxon>
        <taxon>Turicibacteraceae</taxon>
        <taxon>Turicibacter</taxon>
    </lineage>
</organism>
<dbReference type="InterPro" id="IPR036505">
    <property type="entry name" value="Amidase/PGRP_sf"/>
</dbReference>
<dbReference type="EC" id="3.5.1.28" evidence="3"/>
<dbReference type="Gene3D" id="2.30.30.40">
    <property type="entry name" value="SH3 Domains"/>
    <property type="match status" value="3"/>
</dbReference>
<keyword evidence="4" id="KW-0378">Hydrolase</keyword>
<keyword evidence="6" id="KW-0178">Competence</keyword>
<reference evidence="9 10" key="1">
    <citation type="submission" date="2021-03" db="EMBL/GenBank/DDBJ databases">
        <title>Comparative Genomics and Metabolomics in the genus Turicibacter.</title>
        <authorList>
            <person name="Maki J."/>
            <person name="Looft T."/>
        </authorList>
    </citation>
    <scope>NUCLEOTIDE SEQUENCE [LARGE SCALE GENOMIC DNA]</scope>
    <source>
        <strain evidence="9 10">MMM721</strain>
    </source>
</reference>
<sequence length="403" mass="43652">MSYIFKENLVSSSKYSIKCPYPMKPRYVVCHNTANDASATNEVSYMIRNNNSVSYHLAVDDTCVIQGIPLNRNAWHAGDGSSGPGNRYGIAVEICYSKSGGSKYTAAEENAVYVMARLLYQYDLGIDALKQHADFSAKNCPHRIRDEGRWNSVKTRVETVLQAIKEGRCDPKLSSGTTVILPPYSPGDESPSLPGLKFTVKVICNELNIRKEASFTSQVVGTVKKGEVYTIVEVSNGLGRLKSGVGWISMGTDYVEKVTVDSSSTSTDSFSSFTVKVICNELNIRKEASFTSQVVGTVKKGDVYTIVEVSNGLGRLKSGAGWISMGTDYVEKVTTTSSSSSSGYQVKIVNCSVLNVRSGAGTSYPVVTTVKANEVYTIVDESNGFGKLKSGAGWISLSYTKKI</sequence>
<accession>A0ABY5JDX7</accession>
<evidence type="ECO:0000259" key="8">
    <source>
        <dbReference type="PROSITE" id="PS51781"/>
    </source>
</evidence>
<dbReference type="InterPro" id="IPR002502">
    <property type="entry name" value="Amidase_domain"/>
</dbReference>
<evidence type="ECO:0000256" key="1">
    <source>
        <dbReference type="ARBA" id="ARBA00001561"/>
    </source>
</evidence>
<keyword evidence="7" id="KW-0961">Cell wall biogenesis/degradation</keyword>
<feature type="domain" description="SH3b" evidence="8">
    <location>
        <begin position="344"/>
        <end position="403"/>
    </location>
</feature>
<evidence type="ECO:0000256" key="5">
    <source>
        <dbReference type="ARBA" id="ARBA00022969"/>
    </source>
</evidence>
<dbReference type="CDD" id="cd06583">
    <property type="entry name" value="PGRP"/>
    <property type="match status" value="1"/>
</dbReference>
<protein>
    <recommendedName>
        <fullName evidence="3">N-acetylmuramoyl-L-alanine amidase</fullName>
        <ecNumber evidence="3">3.5.1.28</ecNumber>
    </recommendedName>
</protein>
<dbReference type="Gene3D" id="3.40.80.10">
    <property type="entry name" value="Peptidoglycan recognition protein-like"/>
    <property type="match status" value="1"/>
</dbReference>
<name>A0ABY5JDX7_9FIRM</name>
<dbReference type="Pfam" id="PF01510">
    <property type="entry name" value="Amidase_2"/>
    <property type="match status" value="1"/>
</dbReference>
<evidence type="ECO:0000313" key="9">
    <source>
        <dbReference type="EMBL" id="UUF04880.1"/>
    </source>
</evidence>
<evidence type="ECO:0000256" key="4">
    <source>
        <dbReference type="ARBA" id="ARBA00022801"/>
    </source>
</evidence>
<dbReference type="Proteomes" id="UP001058016">
    <property type="component" value="Chromosome"/>
</dbReference>
<dbReference type="SMART" id="SM00287">
    <property type="entry name" value="SH3b"/>
    <property type="match status" value="3"/>
</dbReference>
<dbReference type="RefSeq" id="WP_212725688.1">
    <property type="nucleotide sequence ID" value="NZ_CP071249.1"/>
</dbReference>
<dbReference type="EMBL" id="CP071249">
    <property type="protein sequence ID" value="UUF04880.1"/>
    <property type="molecule type" value="Genomic_DNA"/>
</dbReference>
<evidence type="ECO:0000256" key="3">
    <source>
        <dbReference type="ARBA" id="ARBA00011901"/>
    </source>
</evidence>
<dbReference type="PANTHER" id="PTHR30417">
    <property type="entry name" value="N-ACETYLMURAMOYL-L-ALANINE AMIDASE AMID"/>
    <property type="match status" value="1"/>
</dbReference>